<dbReference type="AlphaFoldDB" id="A0A081C7K7"/>
<sequence length="305" mass="31103">MDDCRKSQTLDSLPGKAGGLSISITTGTPANTPTPEPTTMGTPIMTPTPEPTITSTPANTPTPALTLNVGTPTAEPTTTGIPATTTMSEPTTTGTPTGTLTPTITAMPTITPTLEPIITGIPTKTPTPQPTITETPLVTPTPVPTITGTPAGTPTVGITPTVTPTMTPTPTPTTTPTLSETRLSLNSLSARRGEMITLTCSLSNGAIPCAGLGAAIQVPEIITVKTVAAANLLAGFTIETYNKIQDVLVMIASSHSSTFSGDGILLKITAEIVSNAPLGKHLSSLSSQSFPIRPACLCLTQRRTA</sequence>
<dbReference type="EMBL" id="DF820473">
    <property type="protein sequence ID" value="GAK60562.1"/>
    <property type="molecule type" value="Genomic_DNA"/>
</dbReference>
<evidence type="ECO:0000313" key="2">
    <source>
        <dbReference type="EMBL" id="GAK60562.1"/>
    </source>
</evidence>
<dbReference type="HOGENOM" id="CLU_911081_0_0_0"/>
<feature type="region of interest" description="Disordered" evidence="1">
    <location>
        <begin position="65"/>
        <end position="105"/>
    </location>
</feature>
<dbReference type="Proteomes" id="UP000030661">
    <property type="component" value="Unassembled WGS sequence"/>
</dbReference>
<protein>
    <submittedName>
        <fullName evidence="2">Integrin alpha beta-propellor repeat protein</fullName>
    </submittedName>
</protein>
<dbReference type="InterPro" id="IPR008965">
    <property type="entry name" value="CBM2/CBM3_carb-bd_dom_sf"/>
</dbReference>
<feature type="compositionally biased region" description="Low complexity" evidence="1">
    <location>
        <begin position="25"/>
        <end position="42"/>
    </location>
</feature>
<keyword evidence="2" id="KW-0401">Integrin</keyword>
<feature type="region of interest" description="Disordered" evidence="1">
    <location>
        <begin position="1"/>
        <end position="42"/>
    </location>
</feature>
<dbReference type="STRING" id="1499967.U27_00459"/>
<proteinExistence type="predicted"/>
<dbReference type="GO" id="GO:0007229">
    <property type="term" value="P:integrin-mediated signaling pathway"/>
    <property type="evidence" value="ECO:0007669"/>
    <property type="project" value="UniProtKB-KW"/>
</dbReference>
<feature type="compositionally biased region" description="Low complexity" evidence="1">
    <location>
        <begin position="121"/>
        <end position="166"/>
    </location>
</feature>
<dbReference type="GO" id="GO:0030246">
    <property type="term" value="F:carbohydrate binding"/>
    <property type="evidence" value="ECO:0007669"/>
    <property type="project" value="InterPro"/>
</dbReference>
<dbReference type="Gene3D" id="2.60.40.680">
    <property type="match status" value="1"/>
</dbReference>
<reference evidence="2" key="1">
    <citation type="journal article" date="2015" name="PeerJ">
        <title>First genomic representation of candidate bacterial phylum KSB3 points to enhanced environmental sensing as a trigger of wastewater bulking.</title>
        <authorList>
            <person name="Sekiguchi Y."/>
            <person name="Ohashi A."/>
            <person name="Parks D.H."/>
            <person name="Yamauchi T."/>
            <person name="Tyson G.W."/>
            <person name="Hugenholtz P."/>
        </authorList>
    </citation>
    <scope>NUCLEOTIDE SEQUENCE [LARGE SCALE GENOMIC DNA]</scope>
</reference>
<evidence type="ECO:0000256" key="1">
    <source>
        <dbReference type="SAM" id="MobiDB-lite"/>
    </source>
</evidence>
<accession>A0A081C7K7</accession>
<dbReference type="SUPFAM" id="SSF49384">
    <property type="entry name" value="Carbohydrate-binding domain"/>
    <property type="match status" value="1"/>
</dbReference>
<keyword evidence="3" id="KW-1185">Reference proteome</keyword>
<evidence type="ECO:0000313" key="3">
    <source>
        <dbReference type="Proteomes" id="UP000030661"/>
    </source>
</evidence>
<gene>
    <name evidence="2" type="ORF">U27_00459</name>
</gene>
<feature type="region of interest" description="Disordered" evidence="1">
    <location>
        <begin position="121"/>
        <end position="179"/>
    </location>
</feature>
<name>A0A081C7K7_VECG1</name>
<organism evidence="2">
    <name type="scientific">Vecturithrix granuli</name>
    <dbReference type="NCBI Taxonomy" id="1499967"/>
    <lineage>
        <taxon>Bacteria</taxon>
        <taxon>Candidatus Moduliflexota</taxon>
        <taxon>Candidatus Vecturitrichia</taxon>
        <taxon>Candidatus Vecturitrichales</taxon>
        <taxon>Candidatus Vecturitrichaceae</taxon>
        <taxon>Candidatus Vecturithrix</taxon>
    </lineage>
</organism>